<evidence type="ECO:0000256" key="1">
    <source>
        <dbReference type="SAM" id="MobiDB-lite"/>
    </source>
</evidence>
<feature type="region of interest" description="Disordered" evidence="1">
    <location>
        <begin position="132"/>
        <end position="156"/>
    </location>
</feature>
<reference evidence="2 3" key="1">
    <citation type="submission" date="2021-06" db="EMBL/GenBank/DDBJ databases">
        <title>Caerostris extrusa draft genome.</title>
        <authorList>
            <person name="Kono N."/>
            <person name="Arakawa K."/>
        </authorList>
    </citation>
    <scope>NUCLEOTIDE SEQUENCE [LARGE SCALE GENOMIC DNA]</scope>
</reference>
<accession>A0AAV4XMC5</accession>
<gene>
    <name evidence="2" type="ORF">CEXT_283371</name>
</gene>
<name>A0AAV4XMC5_CAEEX</name>
<keyword evidence="3" id="KW-1185">Reference proteome</keyword>
<organism evidence="2 3">
    <name type="scientific">Caerostris extrusa</name>
    <name type="common">Bark spider</name>
    <name type="synonym">Caerostris bankana</name>
    <dbReference type="NCBI Taxonomy" id="172846"/>
    <lineage>
        <taxon>Eukaryota</taxon>
        <taxon>Metazoa</taxon>
        <taxon>Ecdysozoa</taxon>
        <taxon>Arthropoda</taxon>
        <taxon>Chelicerata</taxon>
        <taxon>Arachnida</taxon>
        <taxon>Araneae</taxon>
        <taxon>Araneomorphae</taxon>
        <taxon>Entelegynae</taxon>
        <taxon>Araneoidea</taxon>
        <taxon>Araneidae</taxon>
        <taxon>Caerostris</taxon>
    </lineage>
</organism>
<comment type="caution">
    <text evidence="2">The sequence shown here is derived from an EMBL/GenBank/DDBJ whole genome shotgun (WGS) entry which is preliminary data.</text>
</comment>
<proteinExistence type="predicted"/>
<sequence>MSHQNTKIVTFETSIQDVDGNDHLCGKEDYSVQGKRKIGTFKLKQTKQELDDSKNIFLPNNVLSLNCECTICTGVYLVINEKHDFGVISSYSRTEIFKSVPKPPRSNLQDALMSMYDDSILSDMELRTSTKIPSAQEHPECQVSSVQSHVPGRHEK</sequence>
<protein>
    <submittedName>
        <fullName evidence="2">Uncharacterized protein</fullName>
    </submittedName>
</protein>
<dbReference type="AlphaFoldDB" id="A0AAV4XMC5"/>
<dbReference type="EMBL" id="BPLR01017850">
    <property type="protein sequence ID" value="GIY94969.1"/>
    <property type="molecule type" value="Genomic_DNA"/>
</dbReference>
<evidence type="ECO:0000313" key="3">
    <source>
        <dbReference type="Proteomes" id="UP001054945"/>
    </source>
</evidence>
<evidence type="ECO:0000313" key="2">
    <source>
        <dbReference type="EMBL" id="GIY94969.1"/>
    </source>
</evidence>
<dbReference type="Proteomes" id="UP001054945">
    <property type="component" value="Unassembled WGS sequence"/>
</dbReference>